<keyword evidence="1" id="KW-1133">Transmembrane helix</keyword>
<dbReference type="Pfam" id="PF09964">
    <property type="entry name" value="DUF2198"/>
    <property type="match status" value="1"/>
</dbReference>
<sequence>MESMVTKFFLSLFVPGLLVILFTRVTFNHYVGLILTVALIAAAVYAGFTHTWLLFIVNAASLTAGFWYASNMYNKRKKAEAHENE</sequence>
<keyword evidence="1" id="KW-0472">Membrane</keyword>
<keyword evidence="1" id="KW-0812">Transmembrane</keyword>
<dbReference type="EMBL" id="CP013659">
    <property type="protein sequence ID" value="ALS76666.1"/>
    <property type="molecule type" value="Genomic_DNA"/>
</dbReference>
<accession>A0A0U2YPY3</accession>
<keyword evidence="3" id="KW-1185">Reference proteome</keyword>
<evidence type="ECO:0000313" key="3">
    <source>
        <dbReference type="Proteomes" id="UP000067683"/>
    </source>
</evidence>
<dbReference type="InterPro" id="IPR019242">
    <property type="entry name" value="DUF2198"/>
</dbReference>
<gene>
    <name evidence="2" type="ORF">AUC31_16255</name>
</gene>
<protein>
    <recommendedName>
        <fullName evidence="4">DUF2198 domain-containing protein</fullName>
    </recommendedName>
</protein>
<evidence type="ECO:0008006" key="4">
    <source>
        <dbReference type="Google" id="ProtNLM"/>
    </source>
</evidence>
<proteinExistence type="predicted"/>
<name>A0A0U2YPY3_9BACL</name>
<dbReference type="AlphaFoldDB" id="A0A0U2YPY3"/>
<dbReference type="RefSeq" id="WP_058383368.1">
    <property type="nucleotide sequence ID" value="NZ_CP013659.2"/>
</dbReference>
<feature type="transmembrane region" description="Helical" evidence="1">
    <location>
        <begin position="6"/>
        <end position="23"/>
    </location>
</feature>
<dbReference type="Proteomes" id="UP000067683">
    <property type="component" value="Chromosome"/>
</dbReference>
<dbReference type="KEGG" id="prt:AUC31_16255"/>
<evidence type="ECO:0000256" key="1">
    <source>
        <dbReference type="SAM" id="Phobius"/>
    </source>
</evidence>
<dbReference type="OrthoDB" id="2454250at2"/>
<dbReference type="STRING" id="200991.AUC31_16255"/>
<reference evidence="2" key="1">
    <citation type="submission" date="2016-01" db="EMBL/GenBank/DDBJ databases">
        <title>Complete genome of Planococcus rifietoensis type strain M8.</title>
        <authorList>
            <person name="See-Too W.S."/>
        </authorList>
    </citation>
    <scope>NUCLEOTIDE SEQUENCE [LARGE SCALE GENOMIC DNA]</scope>
    <source>
        <strain evidence="2">M8</strain>
    </source>
</reference>
<feature type="transmembrane region" description="Helical" evidence="1">
    <location>
        <begin position="52"/>
        <end position="69"/>
    </location>
</feature>
<evidence type="ECO:0000313" key="2">
    <source>
        <dbReference type="EMBL" id="ALS76666.1"/>
    </source>
</evidence>
<organism evidence="2 3">
    <name type="scientific">Planococcus rifietoensis</name>
    <dbReference type="NCBI Taxonomy" id="200991"/>
    <lineage>
        <taxon>Bacteria</taxon>
        <taxon>Bacillati</taxon>
        <taxon>Bacillota</taxon>
        <taxon>Bacilli</taxon>
        <taxon>Bacillales</taxon>
        <taxon>Caryophanaceae</taxon>
        <taxon>Planococcus</taxon>
    </lineage>
</organism>
<feature type="transmembrane region" description="Helical" evidence="1">
    <location>
        <begin position="30"/>
        <end position="46"/>
    </location>
</feature>